<proteinExistence type="inferred from homology"/>
<protein>
    <recommendedName>
        <fullName evidence="4">EthD domain-containing protein</fullName>
    </recommendedName>
</protein>
<name>A0ABY6TY53_BIOOC</name>
<dbReference type="PANTHER" id="PTHR40260">
    <property type="entry name" value="BLR8190 PROTEIN"/>
    <property type="match status" value="1"/>
</dbReference>
<dbReference type="EMBL" id="CABFNS010000701">
    <property type="protein sequence ID" value="VUC23272.1"/>
    <property type="molecule type" value="Genomic_DNA"/>
</dbReference>
<evidence type="ECO:0008006" key="4">
    <source>
        <dbReference type="Google" id="ProtNLM"/>
    </source>
</evidence>
<dbReference type="InterPro" id="IPR011008">
    <property type="entry name" value="Dimeric_a/b-barrel"/>
</dbReference>
<evidence type="ECO:0000256" key="1">
    <source>
        <dbReference type="ARBA" id="ARBA00005986"/>
    </source>
</evidence>
<dbReference type="NCBIfam" id="TIGR02118">
    <property type="entry name" value="EthD family reductase"/>
    <property type="match status" value="1"/>
</dbReference>
<organism evidence="2 3">
    <name type="scientific">Bionectria ochroleuca</name>
    <name type="common">Gliocladium roseum</name>
    <dbReference type="NCBI Taxonomy" id="29856"/>
    <lineage>
        <taxon>Eukaryota</taxon>
        <taxon>Fungi</taxon>
        <taxon>Dikarya</taxon>
        <taxon>Ascomycota</taxon>
        <taxon>Pezizomycotina</taxon>
        <taxon>Sordariomycetes</taxon>
        <taxon>Hypocreomycetidae</taxon>
        <taxon>Hypocreales</taxon>
        <taxon>Bionectriaceae</taxon>
        <taxon>Clonostachys</taxon>
    </lineage>
</organism>
<accession>A0ABY6TY53</accession>
<dbReference type="Gene3D" id="3.30.70.100">
    <property type="match status" value="1"/>
</dbReference>
<comment type="similarity">
    <text evidence="1">Belongs to the tpcK family.</text>
</comment>
<keyword evidence="3" id="KW-1185">Reference proteome</keyword>
<dbReference type="InterPro" id="IPR009799">
    <property type="entry name" value="EthD_dom"/>
</dbReference>
<gene>
    <name evidence="2" type="ORF">CLO192961_LOCUS110514</name>
</gene>
<sequence length="123" mass="13430">MYPYFATAGDIRQNPHAIIMTFIVTALYPASEGTTFGLTYYAQTHMPLVESFWKEHGLLNWKLVKFDEEQKPPFSVANIITFKDAASFAAAASGPGKDKIAADVSNFCNCEPTIIGGELAFSG</sequence>
<evidence type="ECO:0000313" key="3">
    <source>
        <dbReference type="Proteomes" id="UP000766486"/>
    </source>
</evidence>
<comment type="caution">
    <text evidence="2">The sequence shown here is derived from an EMBL/GenBank/DDBJ whole genome shotgun (WGS) entry which is preliminary data.</text>
</comment>
<reference evidence="2 3" key="1">
    <citation type="submission" date="2019-06" db="EMBL/GenBank/DDBJ databases">
        <authorList>
            <person name="Broberg M."/>
        </authorList>
    </citation>
    <scope>NUCLEOTIDE SEQUENCE [LARGE SCALE GENOMIC DNA]</scope>
</reference>
<dbReference type="PANTHER" id="PTHR40260:SF2">
    <property type="entry name" value="BLR8190 PROTEIN"/>
    <property type="match status" value="1"/>
</dbReference>
<dbReference type="Proteomes" id="UP000766486">
    <property type="component" value="Unassembled WGS sequence"/>
</dbReference>
<evidence type="ECO:0000313" key="2">
    <source>
        <dbReference type="EMBL" id="VUC23272.1"/>
    </source>
</evidence>
<dbReference type="SUPFAM" id="SSF54909">
    <property type="entry name" value="Dimeric alpha+beta barrel"/>
    <property type="match status" value="1"/>
</dbReference>